<sequence>MDGFYECVSGLLKQSDVSVPEVVHVVHKIMHENSPGGMMFLNEIPALMKSAERETDPRLLVDGILAIVQRIELYCWLVLFQAFLASLAAEGVVDERGDVVLSSFSAFVDDTALMTWMEQFDPWKNTPGKSPDPFHLRYSNGLRRWDDRNYIFSGAL</sequence>
<dbReference type="VEuPathDB" id="TriTrypDB:C4B63_2g817"/>
<gene>
    <name evidence="1" type="ORF">C4B63_2g817</name>
</gene>
<dbReference type="VEuPathDB" id="TriTrypDB:TcYC6_0068840"/>
<dbReference type="EMBL" id="PRFA01000002">
    <property type="protein sequence ID" value="PWV02400.1"/>
    <property type="molecule type" value="Genomic_DNA"/>
</dbReference>
<comment type="caution">
    <text evidence="1">The sequence shown here is derived from an EMBL/GenBank/DDBJ whole genome shotgun (WGS) entry which is preliminary data.</text>
</comment>
<dbReference type="VEuPathDB" id="TriTrypDB:TcCL_NonESM00261"/>
<evidence type="ECO:0000313" key="2">
    <source>
        <dbReference type="Proteomes" id="UP000246121"/>
    </source>
</evidence>
<accession>A0A2V2W195</accession>
<reference evidence="1 2" key="1">
    <citation type="journal article" date="2018" name="Microb. Genom.">
        <title>Expanding an expanded genome: long-read sequencing of Trypanosoma cruzi.</title>
        <authorList>
            <person name="Berna L."/>
            <person name="Rodriguez M."/>
            <person name="Chiribao M.L."/>
            <person name="Parodi-Talice A."/>
            <person name="Pita S."/>
            <person name="Rijo G."/>
            <person name="Alvarez-Valin F."/>
            <person name="Robello C."/>
        </authorList>
    </citation>
    <scope>NUCLEOTIDE SEQUENCE [LARGE SCALE GENOMIC DNA]</scope>
    <source>
        <strain evidence="1 2">Dm28c</strain>
    </source>
</reference>
<proteinExistence type="predicted"/>
<dbReference type="VEuPathDB" id="TriTrypDB:TcCLB.507001.140"/>
<dbReference type="VEuPathDB" id="TriTrypDB:TCDM_00225"/>
<dbReference type="VEuPathDB" id="TriTrypDB:TcCLB.508465.60"/>
<evidence type="ECO:0000313" key="1">
    <source>
        <dbReference type="EMBL" id="PWV02400.1"/>
    </source>
</evidence>
<dbReference type="Proteomes" id="UP000246121">
    <property type="component" value="Unassembled WGS sequence"/>
</dbReference>
<dbReference type="VEuPathDB" id="TriTrypDB:TCSYLVIO_005869"/>
<organism evidence="1 2">
    <name type="scientific">Trypanosoma cruzi</name>
    <dbReference type="NCBI Taxonomy" id="5693"/>
    <lineage>
        <taxon>Eukaryota</taxon>
        <taxon>Discoba</taxon>
        <taxon>Euglenozoa</taxon>
        <taxon>Kinetoplastea</taxon>
        <taxon>Metakinetoplastina</taxon>
        <taxon>Trypanosomatida</taxon>
        <taxon>Trypanosomatidae</taxon>
        <taxon>Trypanosoma</taxon>
        <taxon>Schizotrypanum</taxon>
    </lineage>
</organism>
<dbReference type="AlphaFoldDB" id="A0A2V2W195"/>
<protein>
    <submittedName>
        <fullName evidence="1">Uncharacterized protein</fullName>
    </submittedName>
</protein>
<dbReference type="VEuPathDB" id="TriTrypDB:C3747_71g172"/>
<name>A0A2V2W195_TRYCR</name>
<dbReference type="VEuPathDB" id="TriTrypDB:Tc_MARK_4493"/>
<dbReference type="VEuPathDB" id="TriTrypDB:TcBrA4_0062640"/>
<dbReference type="VEuPathDB" id="TriTrypDB:ECC02_001426"/>
<dbReference type="VEuPathDB" id="TriTrypDB:TcG_00516"/>